<evidence type="ECO:0000313" key="2">
    <source>
        <dbReference type="EMBL" id="UOF00619.1"/>
    </source>
</evidence>
<proteinExistence type="predicted"/>
<gene>
    <name evidence="2" type="ORF">MNR06_13020</name>
</gene>
<evidence type="ECO:0000313" key="3">
    <source>
        <dbReference type="Proteomes" id="UP000830116"/>
    </source>
</evidence>
<reference evidence="2" key="1">
    <citation type="submission" date="2022-03" db="EMBL/GenBank/DDBJ databases">
        <title>Genome Identification and Characterization of new species Bdellovibrio reynosense LBG001 sp. nov. from a Mexico soil sample.</title>
        <authorList>
            <person name="Camilli A."/>
            <person name="Ajao Y."/>
            <person name="Guo X."/>
        </authorList>
    </citation>
    <scope>NUCLEOTIDE SEQUENCE</scope>
    <source>
        <strain evidence="2">LBG001</strain>
    </source>
</reference>
<sequence length="167" mass="17360">MKKLVFAVAILLASVSNAQGKKASLHDQYSGTGYGVAGCGLGSVIFGAKPGMIQVPAATTNGIYGIQTFGITSGTSNCDIPKMGQTAAVYLEANQEVVAKDAARGEGETLVDLAVIYNCQDAELFSSKVKANYKEIFTSDNGYTQSSKILSTIKNDSELAKNCSVAG</sequence>
<dbReference type="InterPro" id="IPR021383">
    <property type="entry name" value="DUF3015"/>
</dbReference>
<dbReference type="EMBL" id="CP093442">
    <property type="protein sequence ID" value="UOF00619.1"/>
    <property type="molecule type" value="Genomic_DNA"/>
</dbReference>
<dbReference type="RefSeq" id="WP_243536752.1">
    <property type="nucleotide sequence ID" value="NZ_CP093442.1"/>
</dbReference>
<name>A0ABY4C734_9BACT</name>
<feature type="chain" id="PRO_5046721521" evidence="1">
    <location>
        <begin position="19"/>
        <end position="167"/>
    </location>
</feature>
<feature type="signal peptide" evidence="1">
    <location>
        <begin position="1"/>
        <end position="18"/>
    </location>
</feature>
<keyword evidence="1" id="KW-0732">Signal</keyword>
<protein>
    <submittedName>
        <fullName evidence="2">DUF3015 domain-containing protein</fullName>
    </submittedName>
</protein>
<organism evidence="2 3">
    <name type="scientific">Bdellovibrio reynosensis</name>
    <dbReference type="NCBI Taxonomy" id="2835041"/>
    <lineage>
        <taxon>Bacteria</taxon>
        <taxon>Pseudomonadati</taxon>
        <taxon>Bdellovibrionota</taxon>
        <taxon>Bdellovibrionia</taxon>
        <taxon>Bdellovibrionales</taxon>
        <taxon>Pseudobdellovibrionaceae</taxon>
        <taxon>Bdellovibrio</taxon>
    </lineage>
</organism>
<keyword evidence="3" id="KW-1185">Reference proteome</keyword>
<dbReference type="Pfam" id="PF11220">
    <property type="entry name" value="DUF3015"/>
    <property type="match status" value="1"/>
</dbReference>
<dbReference type="Proteomes" id="UP000830116">
    <property type="component" value="Chromosome"/>
</dbReference>
<accession>A0ABY4C734</accession>
<evidence type="ECO:0000256" key="1">
    <source>
        <dbReference type="SAM" id="SignalP"/>
    </source>
</evidence>